<proteinExistence type="predicted"/>
<dbReference type="InterPro" id="IPR032126">
    <property type="entry name" value="LydA_holin"/>
</dbReference>
<reference evidence="3" key="3">
    <citation type="submission" date="2015-02" db="EMBL/GenBank/DDBJ databases">
        <title>AsaGEI2b: a new variant of a genomic island revealed by the draft genome sequence of the Aeromonas salmonicida subsp. salmonicida JF3224 strain isolated from a wild fish in Switzerland.</title>
        <authorList>
            <person name="Emond-Rheault J.-G."/>
            <person name="Vincent A.T."/>
            <person name="Trudel M.V."/>
            <person name="Frey J."/>
            <person name="Frenette M."/>
            <person name="Charette S.J."/>
        </authorList>
    </citation>
    <scope>NUCLEOTIDE SEQUENCE</scope>
    <source>
        <strain evidence="3">JF3224</strain>
    </source>
</reference>
<accession>A0A0B0EZH9</accession>
<evidence type="ECO:0000313" key="5">
    <source>
        <dbReference type="EMBL" id="QWY91818.1"/>
    </source>
</evidence>
<dbReference type="EMBL" id="KU923576">
    <property type="protein sequence ID" value="AOA33856.1"/>
    <property type="molecule type" value="Genomic_DNA"/>
</dbReference>
<evidence type="ECO:0000256" key="1">
    <source>
        <dbReference type="SAM" id="Phobius"/>
    </source>
</evidence>
<dbReference type="EMBL" id="KP861348">
    <property type="protein sequence ID" value="AKD43401.1"/>
    <property type="molecule type" value="Genomic_DNA"/>
</dbReference>
<organism evidence="2">
    <name type="scientific">Aeromonas salmonicida subsp. salmonicida</name>
    <dbReference type="NCBI Taxonomy" id="29491"/>
    <lineage>
        <taxon>Bacteria</taxon>
        <taxon>Pseudomonadati</taxon>
        <taxon>Pseudomonadota</taxon>
        <taxon>Gammaproteobacteria</taxon>
        <taxon>Aeromonadales</taxon>
        <taxon>Aeromonadaceae</taxon>
        <taxon>Aeromonas</taxon>
    </lineage>
</organism>
<reference evidence="2" key="1">
    <citation type="submission" date="2014-03" db="EMBL/GenBank/DDBJ databases">
        <authorList>
            <person name="Emond-Rheault J.-G."/>
            <person name="Trudel M.V."/>
            <person name="Vincent A.T."/>
            <person name="Brochu F."/>
            <person name="Boyle B."/>
            <person name="Tanaka K.H."/>
            <person name="Attere S.A."/>
            <person name="Jubinville E."/>
            <person name="Frenette M."/>
            <person name="Derome N."/>
            <person name="Charette S.J."/>
        </authorList>
    </citation>
    <scope>NUCLEOTIDE SEQUENCE</scope>
    <source>
        <strain evidence="2">09-0167</strain>
    </source>
</reference>
<reference evidence="5" key="5">
    <citation type="journal article" date="2021" name="FEMS Microbiol. Lett.">
        <title>AsaGEI2d: a new variant of a genomic island identified in a group of Aeromonas salmonicida subsp. salmonicida isolated from France, which bears the pAsa7 plasmid.</title>
        <authorList>
            <person name="Vincent A.T."/>
            <person name="Intertaglia L."/>
            <person name="Loyer V."/>
            <person name="Paquet V.E."/>
            <person name="Adouane E."/>
            <person name="Martin P."/>
            <person name="Berard C."/>
            <person name="Lami R."/>
            <person name="Charette S.J."/>
        </authorList>
    </citation>
    <scope>NUCLEOTIDE SEQUENCE</scope>
    <source>
        <strain evidence="5">BBCC2887</strain>
    </source>
</reference>
<keyword evidence="1" id="KW-0472">Membrane</keyword>
<protein>
    <submittedName>
        <fullName evidence="3">Phage membrane protein</fullName>
    </submittedName>
    <submittedName>
        <fullName evidence="5">Putative membrane protein</fullName>
    </submittedName>
    <submittedName>
        <fullName evidence="2">Putative phage protein</fullName>
    </submittedName>
</protein>
<dbReference type="AlphaFoldDB" id="A0A0B0EZH9"/>
<dbReference type="PATRIC" id="fig|29491.14.peg.4412"/>
<dbReference type="RefSeq" id="WP_043144152.1">
    <property type="nucleotide sequence ID" value="NZ_JADKRF010000006.1"/>
</dbReference>
<dbReference type="Pfam" id="PF16083">
    <property type="entry name" value="Phage_holin_3_3"/>
    <property type="match status" value="1"/>
</dbReference>
<reference evidence="4" key="4">
    <citation type="journal article" date="2016" name="FEMS Microbiol. Lett.">
        <title>Aeromonas salmonicida subsp. salmonicida strains isolated from Chinese freshwater fish contain a novel genomic island and possible regional-specific mobile genetic elements profiles.</title>
        <authorList>
            <person name="Long M."/>
            <person name="Nielsen T.K."/>
            <person name="Leisner J.J."/>
            <person name="Hansen L.H."/>
            <person name="Shen Z.X."/>
            <person name="Zhang Q.Q."/>
            <person name="Li A."/>
        </authorList>
    </citation>
    <scope>NUCLEOTIDE SEQUENCE</scope>
    <source>
        <strain evidence="4">BG</strain>
    </source>
</reference>
<reference evidence="2" key="2">
    <citation type="journal article" date="2015" name="Vet. Microbiol.">
        <title>Variants of a genomic island in Aeromonas salmonicida subsp. salmonicida link isolates with their geographical origins.</title>
        <authorList>
            <person name="Emond-Rheault J.G."/>
            <person name="Vincent A.T."/>
            <person name="Trudel M.V."/>
            <person name="Brochu F."/>
            <person name="Boyle B."/>
            <person name="Tanaka K.H."/>
            <person name="Attere S.A."/>
            <person name="Jubinville E."/>
            <person name="Loch T.P."/>
            <person name="Winters A.D."/>
            <person name="Faisal M."/>
            <person name="Frenette M."/>
            <person name="Derome N."/>
            <person name="Charette S.J."/>
        </authorList>
    </citation>
    <scope>NUCLEOTIDE SEQUENCE</scope>
    <source>
        <strain evidence="2">09-0167</strain>
    </source>
</reference>
<feature type="transmembrane region" description="Helical" evidence="1">
    <location>
        <begin position="12"/>
        <end position="30"/>
    </location>
</feature>
<keyword evidence="1" id="KW-0812">Transmembrane</keyword>
<name>A0A0B0EZH9_AERSS</name>
<sequence length="104" mass="11635">MPEKDPQNYSLLAYLAFGGLSVWGGLVTYIQTVKREGRQFRWFEALLQIVVSGFAGMLTMLLCWYFSAPLPLCGFMAGMSGYMGSKALDLYERRATGWMGGRNS</sequence>
<evidence type="ECO:0000313" key="2">
    <source>
        <dbReference type="EMBL" id="AIZ49726.1"/>
    </source>
</evidence>
<feature type="transmembrane region" description="Helical" evidence="1">
    <location>
        <begin position="42"/>
        <end position="67"/>
    </location>
</feature>
<dbReference type="EMBL" id="MW218448">
    <property type="protein sequence ID" value="QWY91818.1"/>
    <property type="molecule type" value="Genomic_DNA"/>
</dbReference>
<evidence type="ECO:0000313" key="4">
    <source>
        <dbReference type="EMBL" id="AOA33856.1"/>
    </source>
</evidence>
<dbReference type="EMBL" id="KJ626180">
    <property type="protein sequence ID" value="AIZ49726.1"/>
    <property type="molecule type" value="Genomic_DNA"/>
</dbReference>
<keyword evidence="1" id="KW-1133">Transmembrane helix</keyword>
<evidence type="ECO:0000313" key="3">
    <source>
        <dbReference type="EMBL" id="AKD43401.1"/>
    </source>
</evidence>